<reference evidence="4 5" key="1">
    <citation type="submission" date="2016-11" db="EMBL/GenBank/DDBJ databases">
        <title>Comparative genomics of Acidibacillus ferroxidans species.</title>
        <authorList>
            <person name="Oliveira G."/>
            <person name="Nunes G."/>
            <person name="Oliveira R."/>
            <person name="Araujo F."/>
            <person name="Salim A."/>
            <person name="Scholte L."/>
            <person name="Morais D."/>
            <person name="Nancucheo I."/>
            <person name="Johnson D.B."/>
            <person name="Grail B."/>
            <person name="Bittencourt J."/>
            <person name="Valadares R."/>
        </authorList>
    </citation>
    <scope>NUCLEOTIDE SEQUENCE [LARGE SCALE GENOMIC DNA]</scope>
    <source>
        <strain evidence="4 5">Y002</strain>
    </source>
</reference>
<proteinExistence type="predicted"/>
<evidence type="ECO:0000313" key="4">
    <source>
        <dbReference type="EMBL" id="PWI56598.1"/>
    </source>
</evidence>
<dbReference type="AlphaFoldDB" id="A0A2U3D5R7"/>
<dbReference type="Proteomes" id="UP000245380">
    <property type="component" value="Unassembled WGS sequence"/>
</dbReference>
<dbReference type="CDD" id="cd11614">
    <property type="entry name" value="SAF_CpaB_FlgA_like"/>
    <property type="match status" value="1"/>
</dbReference>
<keyword evidence="5" id="KW-1185">Reference proteome</keyword>
<organism evidence="4 5">
    <name type="scientific">Sulfoacidibacillus thermotolerans</name>
    <name type="common">Acidibacillus sulfuroxidans</name>
    <dbReference type="NCBI Taxonomy" id="1765684"/>
    <lineage>
        <taxon>Bacteria</taxon>
        <taxon>Bacillati</taxon>
        <taxon>Bacillota</taxon>
        <taxon>Bacilli</taxon>
        <taxon>Bacillales</taxon>
        <taxon>Alicyclobacillaceae</taxon>
        <taxon>Sulfoacidibacillus</taxon>
    </lineage>
</organism>
<feature type="compositionally biased region" description="Polar residues" evidence="1">
    <location>
        <begin position="241"/>
        <end position="263"/>
    </location>
</feature>
<feature type="transmembrane region" description="Helical" evidence="2">
    <location>
        <begin position="12"/>
        <end position="33"/>
    </location>
</feature>
<evidence type="ECO:0000313" key="5">
    <source>
        <dbReference type="Proteomes" id="UP000245380"/>
    </source>
</evidence>
<evidence type="ECO:0000256" key="2">
    <source>
        <dbReference type="SAM" id="Phobius"/>
    </source>
</evidence>
<dbReference type="RefSeq" id="WP_181363160.1">
    <property type="nucleotide sequence ID" value="NZ_MPDK01000034.1"/>
</dbReference>
<sequence>MKSRTLKQRPGVVWLLGLAALGLLTSWVIIGAIHKAERRTIVVVAATTIPEDTIITADELTHMAVTSSLVPSGAVTDPQTVIGKYADTEIVQGSPLLSLDVAPASTVRELIRTYGMNFVGMTIAVPESGIPNADVNPGDIVDLIGVYGDNQKVYTQWIAKRVPVLAVDTQNHKLEIAIPRSDALAVAQDVAIGNVQVLLDPRPFDGAILVNGQSAGNQGAQVTNAAPLQTAHGTVTRGASIGNNAQPTTTFVSKSSYSQNANH</sequence>
<feature type="region of interest" description="Disordered" evidence="1">
    <location>
        <begin position="237"/>
        <end position="263"/>
    </location>
</feature>
<dbReference type="Pfam" id="PF08666">
    <property type="entry name" value="SAF"/>
    <property type="match status" value="1"/>
</dbReference>
<dbReference type="SMART" id="SM00858">
    <property type="entry name" value="SAF"/>
    <property type="match status" value="1"/>
</dbReference>
<dbReference type="InterPro" id="IPR013974">
    <property type="entry name" value="SAF"/>
</dbReference>
<accession>A0A2U3D5R7</accession>
<gene>
    <name evidence="4" type="ORF">BM613_12920</name>
</gene>
<protein>
    <recommendedName>
        <fullName evidence="3">SAF domain-containing protein</fullName>
    </recommendedName>
</protein>
<keyword evidence="2" id="KW-0812">Transmembrane</keyword>
<name>A0A2U3D5R7_SULT2</name>
<comment type="caution">
    <text evidence="4">The sequence shown here is derived from an EMBL/GenBank/DDBJ whole genome shotgun (WGS) entry which is preliminary data.</text>
</comment>
<keyword evidence="2" id="KW-1133">Transmembrane helix</keyword>
<dbReference type="EMBL" id="MPDK01000034">
    <property type="protein sequence ID" value="PWI56598.1"/>
    <property type="molecule type" value="Genomic_DNA"/>
</dbReference>
<evidence type="ECO:0000259" key="3">
    <source>
        <dbReference type="SMART" id="SM00858"/>
    </source>
</evidence>
<feature type="domain" description="SAF" evidence="3">
    <location>
        <begin position="40"/>
        <end position="102"/>
    </location>
</feature>
<keyword evidence="2" id="KW-0472">Membrane</keyword>
<evidence type="ECO:0000256" key="1">
    <source>
        <dbReference type="SAM" id="MobiDB-lite"/>
    </source>
</evidence>
<dbReference type="Gene3D" id="3.90.1210.10">
    <property type="entry name" value="Antifreeze-like/N-acetylneuraminic acid synthase C-terminal domain"/>
    <property type="match status" value="1"/>
</dbReference>